<proteinExistence type="inferred from homology"/>
<dbReference type="FunFam" id="3.40.1390.30:FF:000001">
    <property type="entry name" value="GTP cyclohydrolase 1 type 2"/>
    <property type="match status" value="1"/>
</dbReference>
<dbReference type="NCBIfam" id="TIGR00486">
    <property type="entry name" value="YbgI_SA1388"/>
    <property type="match status" value="1"/>
</dbReference>
<protein>
    <recommendedName>
        <fullName evidence="2">GTP cyclohydrolase 1 type 2 homolog</fullName>
    </recommendedName>
</protein>
<dbReference type="EMBL" id="PNHP01000002">
    <property type="protein sequence ID" value="PMC81745.1"/>
    <property type="molecule type" value="Genomic_DNA"/>
</dbReference>
<dbReference type="GO" id="GO:0005737">
    <property type="term" value="C:cytoplasm"/>
    <property type="evidence" value="ECO:0007669"/>
    <property type="project" value="TreeGrafter"/>
</dbReference>
<organism evidence="5 6">
    <name type="scientific">Anaerococcus hydrogenalis</name>
    <dbReference type="NCBI Taxonomy" id="33029"/>
    <lineage>
        <taxon>Bacteria</taxon>
        <taxon>Bacillati</taxon>
        <taxon>Bacillota</taxon>
        <taxon>Tissierellia</taxon>
        <taxon>Tissierellales</taxon>
        <taxon>Peptoniphilaceae</taxon>
        <taxon>Anaerococcus</taxon>
    </lineage>
</organism>
<feature type="binding site" evidence="4">
    <location>
        <position position="219"/>
    </location>
    <ligand>
        <name>a divalent metal cation</name>
        <dbReference type="ChEBI" id="CHEBI:60240"/>
        <label>1</label>
    </ligand>
</feature>
<dbReference type="PANTHER" id="PTHR13799">
    <property type="entry name" value="NGG1 INTERACTING FACTOR 3"/>
    <property type="match status" value="1"/>
</dbReference>
<dbReference type="Pfam" id="PF01784">
    <property type="entry name" value="DUF34_NIF3"/>
    <property type="match status" value="1"/>
</dbReference>
<accession>A0A2N6UJ53</accession>
<dbReference type="RefSeq" id="WP_102197723.1">
    <property type="nucleotide sequence ID" value="NZ_JAHAHW010000018.1"/>
</dbReference>
<reference evidence="5 6" key="1">
    <citation type="submission" date="2017-09" db="EMBL/GenBank/DDBJ databases">
        <title>Bacterial strain isolated from the female urinary microbiota.</title>
        <authorList>
            <person name="Thomas-White K."/>
            <person name="Kumar N."/>
            <person name="Forster S."/>
            <person name="Putonti C."/>
            <person name="Lawley T."/>
            <person name="Wolfe A.J."/>
        </authorList>
    </citation>
    <scope>NUCLEOTIDE SEQUENCE [LARGE SCALE GENOMIC DNA]</scope>
    <source>
        <strain evidence="5 6">UMB0204</strain>
    </source>
</reference>
<comment type="caution">
    <text evidence="5">The sequence shown here is derived from an EMBL/GenBank/DDBJ whole genome shotgun (WGS) entry which is preliminary data.</text>
</comment>
<dbReference type="AlphaFoldDB" id="A0A2N6UJ53"/>
<dbReference type="InterPro" id="IPR002678">
    <property type="entry name" value="DUF34/NIF3"/>
</dbReference>
<evidence type="ECO:0000313" key="6">
    <source>
        <dbReference type="Proteomes" id="UP000235658"/>
    </source>
</evidence>
<feature type="binding site" evidence="4">
    <location>
        <position position="223"/>
    </location>
    <ligand>
        <name>a divalent metal cation</name>
        <dbReference type="ChEBI" id="CHEBI:60240"/>
        <label>1</label>
    </ligand>
</feature>
<dbReference type="Gene3D" id="3.40.1390.30">
    <property type="entry name" value="NIF3 (NGG1p interacting factor 3)-like"/>
    <property type="match status" value="2"/>
</dbReference>
<evidence type="ECO:0000256" key="2">
    <source>
        <dbReference type="ARBA" id="ARBA00022112"/>
    </source>
</evidence>
<feature type="binding site" evidence="4">
    <location>
        <position position="64"/>
    </location>
    <ligand>
        <name>a divalent metal cation</name>
        <dbReference type="ChEBI" id="CHEBI:60240"/>
        <label>2</label>
    </ligand>
</feature>
<sequence length="255" mass="29059">MKIKEVIKFLEDKFPLDLQEEWDNSGLQIGNVENDLKDIMISLDLTDEAIESAIENSCNLIINHHPFIFSPIKSIDLSDAYNKKIEKLIKNDISVFAMHTNLDTAKGGVNDNFAKVLELERVEFLDTKNDHPMARLGYTKEQNAKEFAEFVKEKLACKGLILYGDKEKIIKKVALCGGAGSDFIKDAIEKKCDVIVTSDVKYHEAIDNSKDIVIIDPGHFASENHIIYMLEKLLDNHFATRIYTNTPKKAYRFFI</sequence>
<gene>
    <name evidence="5" type="ORF">CJ192_03030</name>
</gene>
<name>A0A2N6UJ53_9FIRM</name>
<evidence type="ECO:0000256" key="3">
    <source>
        <dbReference type="ARBA" id="ARBA00022723"/>
    </source>
</evidence>
<comment type="similarity">
    <text evidence="1">Belongs to the GTP cyclohydrolase I type 2/NIF3 family.</text>
</comment>
<feature type="binding site" evidence="4">
    <location>
        <position position="103"/>
    </location>
    <ligand>
        <name>a divalent metal cation</name>
        <dbReference type="ChEBI" id="CHEBI:60240"/>
        <label>1</label>
    </ligand>
</feature>
<dbReference type="GeneID" id="84578156"/>
<dbReference type="Proteomes" id="UP000235658">
    <property type="component" value="Unassembled WGS sequence"/>
</dbReference>
<dbReference type="GO" id="GO:0046872">
    <property type="term" value="F:metal ion binding"/>
    <property type="evidence" value="ECO:0007669"/>
    <property type="project" value="UniProtKB-KW"/>
</dbReference>
<feature type="binding site" evidence="4">
    <location>
        <position position="65"/>
    </location>
    <ligand>
        <name>a divalent metal cation</name>
        <dbReference type="ChEBI" id="CHEBI:60240"/>
        <label>1</label>
    </ligand>
</feature>
<evidence type="ECO:0000313" key="5">
    <source>
        <dbReference type="EMBL" id="PMC81745.1"/>
    </source>
</evidence>
<keyword evidence="3 4" id="KW-0479">Metal-binding</keyword>
<dbReference type="InterPro" id="IPR036069">
    <property type="entry name" value="DUF34/NIF3_sf"/>
</dbReference>
<evidence type="ECO:0000256" key="1">
    <source>
        <dbReference type="ARBA" id="ARBA00006964"/>
    </source>
</evidence>
<evidence type="ECO:0000256" key="4">
    <source>
        <dbReference type="PIRSR" id="PIRSR602678-1"/>
    </source>
</evidence>
<dbReference type="PANTHER" id="PTHR13799:SF14">
    <property type="entry name" value="GTP CYCLOHYDROLASE 1 TYPE 2 HOMOLOG"/>
    <property type="match status" value="1"/>
</dbReference>
<dbReference type="SUPFAM" id="SSF102705">
    <property type="entry name" value="NIF3 (NGG1p interacting factor 3)-like"/>
    <property type="match status" value="1"/>
</dbReference>